<reference evidence="1 2" key="1">
    <citation type="submission" date="2020-04" db="EMBL/GenBank/DDBJ databases">
        <title>Perkinsus olseni comparative genomics.</title>
        <authorList>
            <person name="Bogema D.R."/>
        </authorList>
    </citation>
    <scope>NUCLEOTIDE SEQUENCE [LARGE SCALE GENOMIC DNA]</scope>
    <source>
        <strain evidence="1 2">ATCC PRA-207</strain>
    </source>
</reference>
<proteinExistence type="predicted"/>
<dbReference type="AlphaFoldDB" id="A0A7J6P713"/>
<evidence type="ECO:0000313" key="1">
    <source>
        <dbReference type="EMBL" id="KAF4691898.1"/>
    </source>
</evidence>
<accession>A0A7J6P713</accession>
<organism evidence="1 2">
    <name type="scientific">Perkinsus olseni</name>
    <name type="common">Perkinsus atlanticus</name>
    <dbReference type="NCBI Taxonomy" id="32597"/>
    <lineage>
        <taxon>Eukaryota</taxon>
        <taxon>Sar</taxon>
        <taxon>Alveolata</taxon>
        <taxon>Perkinsozoa</taxon>
        <taxon>Perkinsea</taxon>
        <taxon>Perkinsida</taxon>
        <taxon>Perkinsidae</taxon>
        <taxon>Perkinsus</taxon>
    </lineage>
</organism>
<comment type="caution">
    <text evidence="1">The sequence shown here is derived from an EMBL/GenBank/DDBJ whole genome shotgun (WGS) entry which is preliminary data.</text>
</comment>
<dbReference type="Proteomes" id="UP000553632">
    <property type="component" value="Unassembled WGS sequence"/>
</dbReference>
<feature type="non-terminal residue" evidence="1">
    <location>
        <position position="108"/>
    </location>
</feature>
<protein>
    <submittedName>
        <fullName evidence="1">Uncharacterized protein</fullName>
    </submittedName>
</protein>
<gene>
    <name evidence="1" type="ORF">FOZ63_029228</name>
</gene>
<sequence>SEKERRARVMYISHVEVREDWQNRTVGTTMLRQALKDALFIYAASAAILCISRACLVEASTKFNSANLGASEDLEKFLGSLKPKKPSAKYAAANRSKVLRVLESHMAI</sequence>
<name>A0A7J6P713_PEROL</name>
<keyword evidence="2" id="KW-1185">Reference proteome</keyword>
<dbReference type="EMBL" id="JABANO010039543">
    <property type="protein sequence ID" value="KAF4691898.1"/>
    <property type="molecule type" value="Genomic_DNA"/>
</dbReference>
<evidence type="ECO:0000313" key="2">
    <source>
        <dbReference type="Proteomes" id="UP000553632"/>
    </source>
</evidence>